<dbReference type="Pfam" id="PF13304">
    <property type="entry name" value="AAA_21"/>
    <property type="match status" value="1"/>
</dbReference>
<dbReference type="SUPFAM" id="SSF52540">
    <property type="entry name" value="P-loop containing nucleoside triphosphate hydrolases"/>
    <property type="match status" value="1"/>
</dbReference>
<dbReference type="InterPro" id="IPR003593">
    <property type="entry name" value="AAA+_ATPase"/>
</dbReference>
<dbReference type="RefSeq" id="WP_343871412.1">
    <property type="nucleotide sequence ID" value="NZ_BAAABS010000068.1"/>
</dbReference>
<dbReference type="PANTHER" id="PTHR43581">
    <property type="entry name" value="ATP/GTP PHOSPHATASE"/>
    <property type="match status" value="1"/>
</dbReference>
<evidence type="ECO:0000259" key="1">
    <source>
        <dbReference type="SMART" id="SM00382"/>
    </source>
</evidence>
<name>A0ABY5Z6M2_9ACTN</name>
<dbReference type="InterPro" id="IPR041685">
    <property type="entry name" value="AAA_GajA/Old/RecF-like"/>
</dbReference>
<keyword evidence="3" id="KW-1185">Reference proteome</keyword>
<dbReference type="Proteomes" id="UP001058271">
    <property type="component" value="Chromosome"/>
</dbReference>
<organism evidence="2 3">
    <name type="scientific">Dactylosporangium roseum</name>
    <dbReference type="NCBI Taxonomy" id="47989"/>
    <lineage>
        <taxon>Bacteria</taxon>
        <taxon>Bacillati</taxon>
        <taxon>Actinomycetota</taxon>
        <taxon>Actinomycetes</taxon>
        <taxon>Micromonosporales</taxon>
        <taxon>Micromonosporaceae</taxon>
        <taxon>Dactylosporangium</taxon>
    </lineage>
</organism>
<sequence length="503" mass="57690">MRLHFLHIDSFKNLNNFKIDFDDTASVTALVGRNGTGKSNVLEALTLIFRDLDLGQPPSLSFSVRYECRRSVVSIDGTAGSREYRVEVDHQSVPSRTVVGENGRKYRPDFVFGYYSGPSNRLEQHFFYHQERFYQDLVRGRENPLRPLFYARAVHSNFVLLAFFLEDDPQVQALLREHLEIERLDSVLFELQQPEWKSKTGDPRFWYARGTVQVFLDALYRLSLAPMRLSPRIASGGRRSVRRNHLYLFLPSLAEIRGLRSFYRSNQEFFKALESTYISDLIFDVRIRVTLRKAGAPLTFRELSEGEQQLLLVLGLMRFTREDESLFLLDEPDTHLNPAWSAQYRRFLERFGGLDDKSHVIMASHDPLVVSALKKHEVRILQRTNEGSIRAVAPEEDPQGMGVSNLLMSDVYGLRAPLDVDTLEKIDQKRRLAAKDVLSTEEAKELATLAAELSNMGYLMEDQDPDYANYLRAKYHADEELAFTFQSGAEAIVDDILGTNSEG</sequence>
<dbReference type="InterPro" id="IPR051396">
    <property type="entry name" value="Bact_Antivir_Def_Nuclease"/>
</dbReference>
<feature type="domain" description="AAA+ ATPase" evidence="1">
    <location>
        <begin position="24"/>
        <end position="384"/>
    </location>
</feature>
<dbReference type="SMART" id="SM00382">
    <property type="entry name" value="AAA"/>
    <property type="match status" value="1"/>
</dbReference>
<dbReference type="Pfam" id="PF13175">
    <property type="entry name" value="AAA_15"/>
    <property type="match status" value="1"/>
</dbReference>
<reference evidence="2" key="1">
    <citation type="submission" date="2021-04" db="EMBL/GenBank/DDBJ databases">
        <title>Biosynthetic gene clusters of Dactylosporangioum roseum.</title>
        <authorList>
            <person name="Hartkoorn R.C."/>
            <person name="Beaudoing E."/>
            <person name="Hot D."/>
            <person name="Moureu S."/>
        </authorList>
    </citation>
    <scope>NUCLEOTIDE SEQUENCE</scope>
    <source>
        <strain evidence="2">NRRL B-16295</strain>
    </source>
</reference>
<dbReference type="CDD" id="cd00267">
    <property type="entry name" value="ABC_ATPase"/>
    <property type="match status" value="1"/>
</dbReference>
<dbReference type="EMBL" id="CP073721">
    <property type="protein sequence ID" value="UWZ36378.1"/>
    <property type="molecule type" value="Genomic_DNA"/>
</dbReference>
<evidence type="ECO:0000313" key="3">
    <source>
        <dbReference type="Proteomes" id="UP001058271"/>
    </source>
</evidence>
<protein>
    <submittedName>
        <fullName evidence="2">AAA family ATPase</fullName>
    </submittedName>
</protein>
<dbReference type="Gene3D" id="3.40.50.300">
    <property type="entry name" value="P-loop containing nucleotide triphosphate hydrolases"/>
    <property type="match status" value="2"/>
</dbReference>
<dbReference type="InterPro" id="IPR003959">
    <property type="entry name" value="ATPase_AAA_core"/>
</dbReference>
<evidence type="ECO:0000313" key="2">
    <source>
        <dbReference type="EMBL" id="UWZ36378.1"/>
    </source>
</evidence>
<gene>
    <name evidence="2" type="ORF">Drose_35990</name>
</gene>
<proteinExistence type="predicted"/>
<accession>A0ABY5Z6M2</accession>
<dbReference type="InterPro" id="IPR027417">
    <property type="entry name" value="P-loop_NTPase"/>
</dbReference>
<dbReference type="PANTHER" id="PTHR43581:SF4">
    <property type="entry name" value="ATP_GTP PHOSPHATASE"/>
    <property type="match status" value="1"/>
</dbReference>